<evidence type="ECO:0000313" key="1">
    <source>
        <dbReference type="EMBL" id="SGZ08899.1"/>
    </source>
</evidence>
<dbReference type="Proteomes" id="UP000249464">
    <property type="component" value="Unassembled WGS sequence"/>
</dbReference>
<keyword evidence="2" id="KW-1185">Reference proteome</keyword>
<reference evidence="1 2" key="1">
    <citation type="submission" date="2016-11" db="EMBL/GenBank/DDBJ databases">
        <authorList>
            <person name="Jaros S."/>
            <person name="Januszkiewicz K."/>
            <person name="Wedrychowicz H."/>
        </authorList>
    </citation>
    <scope>NUCLEOTIDE SEQUENCE [LARGE SCALE GENOMIC DNA]</scope>
</reference>
<sequence>MSPFLGGWPSCALTRANWLRASLSPAQATSWSGLLGPSIRALPPLEQVCNQATSWSGLLGPSIRALPPLEQVCNQATSWSGLLGPSIRALPPLEQSSQLHTDVLSPSCESKYVDERKYGCLHDVR</sequence>
<accession>A0A2X0NAW2</accession>
<gene>
    <name evidence="1" type="primary">BQ5605_C030g10823</name>
    <name evidence="1" type="ORF">BQ5605_C030G10823</name>
</gene>
<proteinExistence type="predicted"/>
<name>A0A2X0NAW2_9BASI</name>
<dbReference type="AlphaFoldDB" id="A0A2X0NAW2"/>
<protein>
    <submittedName>
        <fullName evidence="1">BQ5605_C030g10823 protein</fullName>
    </submittedName>
</protein>
<organism evidence="1 2">
    <name type="scientific">Microbotryum silenes-dioicae</name>
    <dbReference type="NCBI Taxonomy" id="796604"/>
    <lineage>
        <taxon>Eukaryota</taxon>
        <taxon>Fungi</taxon>
        <taxon>Dikarya</taxon>
        <taxon>Basidiomycota</taxon>
        <taxon>Pucciniomycotina</taxon>
        <taxon>Microbotryomycetes</taxon>
        <taxon>Microbotryales</taxon>
        <taxon>Microbotryaceae</taxon>
        <taxon>Microbotryum</taxon>
    </lineage>
</organism>
<evidence type="ECO:0000313" key="2">
    <source>
        <dbReference type="Proteomes" id="UP000249464"/>
    </source>
</evidence>
<dbReference type="EMBL" id="FQNC01000069">
    <property type="protein sequence ID" value="SGZ08899.1"/>
    <property type="molecule type" value="Genomic_DNA"/>
</dbReference>